<dbReference type="EMBL" id="JARKHS020018128">
    <property type="protein sequence ID" value="KAK8772550.1"/>
    <property type="molecule type" value="Genomic_DNA"/>
</dbReference>
<organism evidence="2 3">
    <name type="scientific">Amblyomma americanum</name>
    <name type="common">Lone star tick</name>
    <dbReference type="NCBI Taxonomy" id="6943"/>
    <lineage>
        <taxon>Eukaryota</taxon>
        <taxon>Metazoa</taxon>
        <taxon>Ecdysozoa</taxon>
        <taxon>Arthropoda</taxon>
        <taxon>Chelicerata</taxon>
        <taxon>Arachnida</taxon>
        <taxon>Acari</taxon>
        <taxon>Parasitiformes</taxon>
        <taxon>Ixodida</taxon>
        <taxon>Ixodoidea</taxon>
        <taxon>Ixodidae</taxon>
        <taxon>Amblyomminae</taxon>
        <taxon>Amblyomma</taxon>
    </lineage>
</organism>
<feature type="region of interest" description="Disordered" evidence="1">
    <location>
        <begin position="32"/>
        <end position="76"/>
    </location>
</feature>
<evidence type="ECO:0000313" key="3">
    <source>
        <dbReference type="Proteomes" id="UP001321473"/>
    </source>
</evidence>
<keyword evidence="3" id="KW-1185">Reference proteome</keyword>
<proteinExistence type="predicted"/>
<reference evidence="2 3" key="1">
    <citation type="journal article" date="2023" name="Arcadia Sci">
        <title>De novo assembly of a long-read Amblyomma americanum tick genome.</title>
        <authorList>
            <person name="Chou S."/>
            <person name="Poskanzer K.E."/>
            <person name="Rollins M."/>
            <person name="Thuy-Boun P.S."/>
        </authorList>
    </citation>
    <scope>NUCLEOTIDE SEQUENCE [LARGE SCALE GENOMIC DNA]</scope>
    <source>
        <strain evidence="2">F_SG_1</strain>
        <tissue evidence="2">Salivary glands</tissue>
    </source>
</reference>
<sequence>MSILIGSGICARHAPFAHGAKKATANKSRIAHGTTAAGKPPIKAAARCSKLPSARSRLRAKEKSRKKTNPFSKDYGPRLQVWRPEVHLHHRVQVRHRRMPLRQVQEVTATVRKRNRVHSAAPCMHSAMDSWTRHMYKTSWRGAGEYKEK</sequence>
<name>A0AAQ4ED31_AMBAM</name>
<gene>
    <name evidence="2" type="ORF">V5799_024208</name>
</gene>
<comment type="caution">
    <text evidence="2">The sequence shown here is derived from an EMBL/GenBank/DDBJ whole genome shotgun (WGS) entry which is preliminary data.</text>
</comment>
<evidence type="ECO:0000256" key="1">
    <source>
        <dbReference type="SAM" id="MobiDB-lite"/>
    </source>
</evidence>
<dbReference type="Proteomes" id="UP001321473">
    <property type="component" value="Unassembled WGS sequence"/>
</dbReference>
<evidence type="ECO:0000313" key="2">
    <source>
        <dbReference type="EMBL" id="KAK8772550.1"/>
    </source>
</evidence>
<accession>A0AAQ4ED31</accession>
<dbReference type="AlphaFoldDB" id="A0AAQ4ED31"/>
<protein>
    <submittedName>
        <fullName evidence="2">Uncharacterized protein</fullName>
    </submittedName>
</protein>
<feature type="compositionally biased region" description="Basic residues" evidence="1">
    <location>
        <begin position="56"/>
        <end position="68"/>
    </location>
</feature>